<dbReference type="Proteomes" id="UP000887576">
    <property type="component" value="Unplaced"/>
</dbReference>
<dbReference type="WBParaSite" id="JU765_v2.g3913.t1">
    <property type="protein sequence ID" value="JU765_v2.g3913.t1"/>
    <property type="gene ID" value="JU765_v2.g3913"/>
</dbReference>
<evidence type="ECO:0000313" key="1">
    <source>
        <dbReference type="Proteomes" id="UP000887576"/>
    </source>
</evidence>
<organism evidence="1 2">
    <name type="scientific">Panagrolaimus sp. JU765</name>
    <dbReference type="NCBI Taxonomy" id="591449"/>
    <lineage>
        <taxon>Eukaryota</taxon>
        <taxon>Metazoa</taxon>
        <taxon>Ecdysozoa</taxon>
        <taxon>Nematoda</taxon>
        <taxon>Chromadorea</taxon>
        <taxon>Rhabditida</taxon>
        <taxon>Tylenchina</taxon>
        <taxon>Panagrolaimomorpha</taxon>
        <taxon>Panagrolaimoidea</taxon>
        <taxon>Panagrolaimidae</taxon>
        <taxon>Panagrolaimus</taxon>
    </lineage>
</organism>
<reference evidence="2" key="1">
    <citation type="submission" date="2022-11" db="UniProtKB">
        <authorList>
            <consortium name="WormBaseParasite"/>
        </authorList>
    </citation>
    <scope>IDENTIFICATION</scope>
</reference>
<protein>
    <submittedName>
        <fullName evidence="2">Uncharacterized protein</fullName>
    </submittedName>
</protein>
<name>A0AC34R6J0_9BILA</name>
<evidence type="ECO:0000313" key="2">
    <source>
        <dbReference type="WBParaSite" id="JU765_v2.g3913.t1"/>
    </source>
</evidence>
<proteinExistence type="predicted"/>
<sequence length="249" mass="29053">RAIFRNGILPNWEDENNYGKLESSTFENDDKIVEFLGEFMMDPVSNNKIINGIVISADKVISFWLKPANVQFVNEITQKLEKLSNSKEFKYSTRYHKFAVKFLNSDNKMIYGKDLTIENMFASTSGTVILYKRESETVKPESHFAVAIFHCKPEQWTNEICNLFKHLRNESIPEYENMINEISCNWDRYSQKATIKLFLSLDKYIQTKEQLILLAAAVKRLLLKSLQPNLVRIQVPVYVLKNGEPLFFM</sequence>
<accession>A0AC34R6J0</accession>